<sequence>MPTRIDHRVLGWMLVLLAASMIWAHDMHTGLSGDVYWQWEAGRYMLAHHMVLHRDVFSYTLFHKPWVTEEWGYEVLLAAMVKGFGPIGFWLLSAGVGTATVVLLSWLLHLRGTHGIKNGLLVLMATPGLLVFVKDRPQTLSYALFVLMLIILTKSRKNPHILWAAVPLLWFWTNVHGSFLLGFLLLGLEGLWGRLPVNTQRVMTPPTQVGGKQWATVFVVALLLSFLNPNGPGLWAYSWHVTFSHRISDIIAEWQSPDFHDVSMVLLILVPMFVLVLWALFGDTPMPWPDFFLAAGLFYATMKSVRFLPYWDLQWPVLLGVMVAPWEFRRASGWIGAPFVAALSVVIVLAHPIVSAGVESGEPVLAANYLQHHSGHVFNMYHWGGYLIYRHIPVFIDGRTDFYLQGPEITQYMDVKNLTTNPTNLWTRYNIRYVLWAPGTALATYLLSQPAHWRVVIRTKTAILFQHRGLWHA</sequence>
<dbReference type="EMBL" id="CP019454">
    <property type="protein sequence ID" value="AUW92774.1"/>
    <property type="molecule type" value="Genomic_DNA"/>
</dbReference>
<feature type="transmembrane region" description="Helical" evidence="1">
    <location>
        <begin position="115"/>
        <end position="133"/>
    </location>
</feature>
<dbReference type="Proteomes" id="UP000325292">
    <property type="component" value="Chromosome"/>
</dbReference>
<protein>
    <recommendedName>
        <fullName evidence="4">Glycosyltransferase RgtA/B/C/D-like domain-containing protein</fullName>
    </recommendedName>
</protein>
<evidence type="ECO:0000313" key="3">
    <source>
        <dbReference type="Proteomes" id="UP000325292"/>
    </source>
</evidence>
<evidence type="ECO:0000313" key="2">
    <source>
        <dbReference type="EMBL" id="AUW92774.1"/>
    </source>
</evidence>
<accession>A0ABM6RN36</accession>
<organism evidence="2 3">
    <name type="scientific">Sulfobacillus thermotolerans</name>
    <dbReference type="NCBI Taxonomy" id="338644"/>
    <lineage>
        <taxon>Bacteria</taxon>
        <taxon>Bacillati</taxon>
        <taxon>Bacillota</taxon>
        <taxon>Clostridia</taxon>
        <taxon>Eubacteriales</taxon>
        <taxon>Clostridiales Family XVII. Incertae Sedis</taxon>
        <taxon>Sulfobacillus</taxon>
    </lineage>
</organism>
<feature type="transmembrane region" description="Helical" evidence="1">
    <location>
        <begin position="292"/>
        <end position="311"/>
    </location>
</feature>
<proteinExistence type="predicted"/>
<evidence type="ECO:0000256" key="1">
    <source>
        <dbReference type="SAM" id="Phobius"/>
    </source>
</evidence>
<reference evidence="2 3" key="1">
    <citation type="journal article" date="2019" name="Sci. Rep.">
        <title>Sulfobacillus thermotolerans: new insights into resistance and metabolic capacities of acidophilic chemolithotrophs.</title>
        <authorList>
            <person name="Panyushkina A.E."/>
            <person name="Babenko V.V."/>
            <person name="Nikitina A.S."/>
            <person name="Selezneva O.V."/>
            <person name="Tsaplina I.A."/>
            <person name="Letarova M.A."/>
            <person name="Kostryukova E.S."/>
            <person name="Letarov A.V."/>
        </authorList>
    </citation>
    <scope>NUCLEOTIDE SEQUENCE [LARGE SCALE GENOMIC DNA]</scope>
    <source>
        <strain evidence="2 3">Kr1</strain>
    </source>
</reference>
<keyword evidence="3" id="KW-1185">Reference proteome</keyword>
<keyword evidence="1" id="KW-1133">Transmembrane helix</keyword>
<keyword evidence="1" id="KW-0812">Transmembrane</keyword>
<feature type="transmembrane region" description="Helical" evidence="1">
    <location>
        <begin position="331"/>
        <end position="350"/>
    </location>
</feature>
<feature type="transmembrane region" description="Helical" evidence="1">
    <location>
        <begin position="162"/>
        <end position="186"/>
    </location>
</feature>
<evidence type="ECO:0008006" key="4">
    <source>
        <dbReference type="Google" id="ProtNLM"/>
    </source>
</evidence>
<feature type="transmembrane region" description="Helical" evidence="1">
    <location>
        <begin position="262"/>
        <end position="280"/>
    </location>
</feature>
<keyword evidence="1" id="KW-0472">Membrane</keyword>
<name>A0ABM6RN36_9FIRM</name>
<feature type="transmembrane region" description="Helical" evidence="1">
    <location>
        <begin position="87"/>
        <end position="108"/>
    </location>
</feature>
<feature type="transmembrane region" description="Helical" evidence="1">
    <location>
        <begin position="139"/>
        <end position="155"/>
    </location>
</feature>
<gene>
    <name evidence="2" type="ORF">BXT84_01400</name>
</gene>